<organism evidence="2 3">
    <name type="scientific">Trifolium medium</name>
    <dbReference type="NCBI Taxonomy" id="97028"/>
    <lineage>
        <taxon>Eukaryota</taxon>
        <taxon>Viridiplantae</taxon>
        <taxon>Streptophyta</taxon>
        <taxon>Embryophyta</taxon>
        <taxon>Tracheophyta</taxon>
        <taxon>Spermatophyta</taxon>
        <taxon>Magnoliopsida</taxon>
        <taxon>eudicotyledons</taxon>
        <taxon>Gunneridae</taxon>
        <taxon>Pentapetalae</taxon>
        <taxon>rosids</taxon>
        <taxon>fabids</taxon>
        <taxon>Fabales</taxon>
        <taxon>Fabaceae</taxon>
        <taxon>Papilionoideae</taxon>
        <taxon>50 kb inversion clade</taxon>
        <taxon>NPAAA clade</taxon>
        <taxon>Hologalegina</taxon>
        <taxon>IRL clade</taxon>
        <taxon>Trifolieae</taxon>
        <taxon>Trifolium</taxon>
    </lineage>
</organism>
<sequence length="48" mass="5278">NVYFRHFTDLSIGAPAGTQPASHPPERKRSTTGKVISNPVTIKIETRT</sequence>
<evidence type="ECO:0000313" key="2">
    <source>
        <dbReference type="EMBL" id="MCI46051.1"/>
    </source>
</evidence>
<protein>
    <submittedName>
        <fullName evidence="2">Uncharacterized protein</fullName>
    </submittedName>
</protein>
<evidence type="ECO:0000256" key="1">
    <source>
        <dbReference type="SAM" id="MobiDB-lite"/>
    </source>
</evidence>
<dbReference type="EMBL" id="LXQA010352117">
    <property type="protein sequence ID" value="MCI46051.1"/>
    <property type="molecule type" value="Genomic_DNA"/>
</dbReference>
<evidence type="ECO:0000313" key="3">
    <source>
        <dbReference type="Proteomes" id="UP000265520"/>
    </source>
</evidence>
<accession>A0A392SAX5</accession>
<keyword evidence="3" id="KW-1185">Reference proteome</keyword>
<dbReference type="Proteomes" id="UP000265520">
    <property type="component" value="Unassembled WGS sequence"/>
</dbReference>
<dbReference type="AlphaFoldDB" id="A0A392SAX5"/>
<proteinExistence type="predicted"/>
<comment type="caution">
    <text evidence="2">The sequence shown here is derived from an EMBL/GenBank/DDBJ whole genome shotgun (WGS) entry which is preliminary data.</text>
</comment>
<name>A0A392SAX5_9FABA</name>
<feature type="non-terminal residue" evidence="2">
    <location>
        <position position="1"/>
    </location>
</feature>
<feature type="region of interest" description="Disordered" evidence="1">
    <location>
        <begin position="11"/>
        <end position="36"/>
    </location>
</feature>
<reference evidence="2 3" key="1">
    <citation type="journal article" date="2018" name="Front. Plant Sci.">
        <title>Red Clover (Trifolium pratense) and Zigzag Clover (T. medium) - A Picture of Genomic Similarities and Differences.</title>
        <authorList>
            <person name="Dluhosova J."/>
            <person name="Istvanek J."/>
            <person name="Nedelnik J."/>
            <person name="Repkova J."/>
        </authorList>
    </citation>
    <scope>NUCLEOTIDE SEQUENCE [LARGE SCALE GENOMIC DNA]</scope>
    <source>
        <strain evidence="3">cv. 10/8</strain>
        <tissue evidence="2">Leaf</tissue>
    </source>
</reference>